<feature type="binding site" evidence="7">
    <location>
        <position position="271"/>
    </location>
    <ligand>
        <name>Zn(2+)</name>
        <dbReference type="ChEBI" id="CHEBI:29105"/>
        <label>1</label>
    </ligand>
</feature>
<comment type="cofactor">
    <cofactor evidence="8">
        <name>a divalent metal cation</name>
        <dbReference type="ChEBI" id="CHEBI:60240"/>
    </cofactor>
    <text evidence="8">Binds 2 divalent metal cations per subunit. Site 1 may preferentially bind zinc ions, while site 2 has a preference for magnesium and/or manganese ions.</text>
</comment>
<feature type="binding site" evidence="6">
    <location>
        <begin position="230"/>
        <end position="234"/>
    </location>
    <ligand>
        <name>AMP</name>
        <dbReference type="ChEBI" id="CHEBI:456215"/>
    </ligand>
</feature>
<dbReference type="Pfam" id="PF01480">
    <property type="entry name" value="PWI"/>
    <property type="match status" value="1"/>
</dbReference>
<dbReference type="PROSITE" id="PS00126">
    <property type="entry name" value="PDEASE_I_1"/>
    <property type="match status" value="1"/>
</dbReference>
<feature type="binding site" evidence="6">
    <location>
        <position position="271"/>
    </location>
    <ligand>
        <name>AMP</name>
        <dbReference type="ChEBI" id="CHEBI:456215"/>
    </ligand>
</feature>
<keyword evidence="3 7" id="KW-0479">Metal-binding</keyword>
<dbReference type="PRINTS" id="PR00387">
    <property type="entry name" value="PDIESTERASE1"/>
</dbReference>
<feature type="binding site" evidence="7">
    <location>
        <position position="380"/>
    </location>
    <ligand>
        <name>Zn(2+)</name>
        <dbReference type="ChEBI" id="CHEBI:29105"/>
        <label>1</label>
    </ligand>
</feature>
<name>A0A075AVU7_ROZAC</name>
<dbReference type="EC" id="3.1.4.-" evidence="8"/>
<evidence type="ECO:0000259" key="11">
    <source>
        <dbReference type="PROSITE" id="PS51845"/>
    </source>
</evidence>
<feature type="domain" description="PWI" evidence="10">
    <location>
        <begin position="475"/>
        <end position="574"/>
    </location>
</feature>
<dbReference type="SMART" id="SM00311">
    <property type="entry name" value="PWI"/>
    <property type="match status" value="1"/>
</dbReference>
<dbReference type="InterPro" id="IPR036483">
    <property type="entry name" value="PWI_dom_sf"/>
</dbReference>
<feature type="binding site" evidence="6">
    <location>
        <position position="380"/>
    </location>
    <ligand>
        <name>AMP</name>
        <dbReference type="ChEBI" id="CHEBI:456215"/>
    </ligand>
</feature>
<feature type="binding site" evidence="7">
    <location>
        <position position="234"/>
    </location>
    <ligand>
        <name>Zn(2+)</name>
        <dbReference type="ChEBI" id="CHEBI:29105"/>
        <label>1</label>
    </ligand>
</feature>
<dbReference type="SMART" id="SM00471">
    <property type="entry name" value="HDc"/>
    <property type="match status" value="1"/>
</dbReference>
<feature type="compositionally biased region" description="Basic and acidic residues" evidence="9">
    <location>
        <begin position="591"/>
        <end position="607"/>
    </location>
</feature>
<dbReference type="InterPro" id="IPR002483">
    <property type="entry name" value="PWI_dom"/>
</dbReference>
<keyword evidence="13" id="KW-1185">Reference proteome</keyword>
<evidence type="ECO:0000256" key="1">
    <source>
        <dbReference type="ARBA" id="ARBA00022535"/>
    </source>
</evidence>
<evidence type="ECO:0000256" key="9">
    <source>
        <dbReference type="SAM" id="MobiDB-lite"/>
    </source>
</evidence>
<dbReference type="InterPro" id="IPR036971">
    <property type="entry name" value="PDEase_catalytic_dom_sf"/>
</dbReference>
<evidence type="ECO:0000313" key="13">
    <source>
        <dbReference type="Proteomes" id="UP000030755"/>
    </source>
</evidence>
<dbReference type="InterPro" id="IPR023088">
    <property type="entry name" value="PDEase"/>
</dbReference>
<dbReference type="EMBL" id="KE561130">
    <property type="protein sequence ID" value="EPZ32624.1"/>
    <property type="molecule type" value="Genomic_DNA"/>
</dbReference>
<feature type="active site" description="Proton donor" evidence="5">
    <location>
        <position position="230"/>
    </location>
</feature>
<dbReference type="PROSITE" id="PS51845">
    <property type="entry name" value="PDEASE_I_2"/>
    <property type="match status" value="1"/>
</dbReference>
<feature type="domain" description="PDEase" evidence="11">
    <location>
        <begin position="154"/>
        <end position="490"/>
    </location>
</feature>
<dbReference type="PROSITE" id="PS51025">
    <property type="entry name" value="PWI"/>
    <property type="match status" value="1"/>
</dbReference>
<evidence type="ECO:0000256" key="7">
    <source>
        <dbReference type="PIRSR" id="PIRSR623088-3"/>
    </source>
</evidence>
<keyword evidence="4 8" id="KW-0378">Hydrolase</keyword>
<evidence type="ECO:0000256" key="4">
    <source>
        <dbReference type="ARBA" id="ARBA00022801"/>
    </source>
</evidence>
<evidence type="ECO:0000256" key="8">
    <source>
        <dbReference type="RuleBase" id="RU363067"/>
    </source>
</evidence>
<keyword evidence="1" id="KW-0140">cGMP</keyword>
<dbReference type="OrthoDB" id="546632at2759"/>
<dbReference type="SUPFAM" id="SSF101233">
    <property type="entry name" value="PWI domain"/>
    <property type="match status" value="1"/>
</dbReference>
<gene>
    <name evidence="12" type="ORF">O9G_002710</name>
</gene>
<dbReference type="Gene3D" id="1.20.1390.10">
    <property type="entry name" value="PWI domain"/>
    <property type="match status" value="1"/>
</dbReference>
<feature type="compositionally biased region" description="Basic residues" evidence="9">
    <location>
        <begin position="643"/>
        <end position="673"/>
    </location>
</feature>
<dbReference type="HOGENOM" id="CLU_373903_0_0_1"/>
<evidence type="ECO:0000256" key="5">
    <source>
        <dbReference type="PIRSR" id="PIRSR623088-1"/>
    </source>
</evidence>
<dbReference type="GO" id="GO:0007165">
    <property type="term" value="P:signal transduction"/>
    <property type="evidence" value="ECO:0007669"/>
    <property type="project" value="InterPro"/>
</dbReference>
<dbReference type="InterPro" id="IPR002073">
    <property type="entry name" value="PDEase_catalytic_dom"/>
</dbReference>
<evidence type="ECO:0000313" key="12">
    <source>
        <dbReference type="EMBL" id="EPZ32624.1"/>
    </source>
</evidence>
<dbReference type="FunFam" id="1.10.1300.10:FF:000006">
    <property type="entry name" value="Phosphodiesterase 9A"/>
    <property type="match status" value="1"/>
</dbReference>
<dbReference type="PANTHER" id="PTHR11347">
    <property type="entry name" value="CYCLIC NUCLEOTIDE PHOSPHODIESTERASE"/>
    <property type="match status" value="1"/>
</dbReference>
<protein>
    <recommendedName>
        <fullName evidence="8">Phosphodiesterase</fullName>
        <ecNumber evidence="8">3.1.4.-</ecNumber>
    </recommendedName>
</protein>
<comment type="similarity">
    <text evidence="8">Belongs to the cyclic nucleotide phosphodiesterase family.</text>
</comment>
<feature type="binding site" evidence="6">
    <location>
        <position position="431"/>
    </location>
    <ligand>
        <name>AMP</name>
        <dbReference type="ChEBI" id="CHEBI:456215"/>
    </ligand>
</feature>
<dbReference type="InterPro" id="IPR023174">
    <property type="entry name" value="PDEase_CS"/>
</dbReference>
<reference evidence="12 13" key="1">
    <citation type="journal article" date="2013" name="Curr. Biol.">
        <title>Shared signatures of parasitism and phylogenomics unite Cryptomycota and microsporidia.</title>
        <authorList>
            <person name="James T.Y."/>
            <person name="Pelin A."/>
            <person name="Bonen L."/>
            <person name="Ahrendt S."/>
            <person name="Sain D."/>
            <person name="Corradi N."/>
            <person name="Stajich J.E."/>
        </authorList>
    </citation>
    <scope>NUCLEOTIDE SEQUENCE [LARGE SCALE GENOMIC DNA]</scope>
    <source>
        <strain evidence="12 13">CSF55</strain>
    </source>
</reference>
<evidence type="ECO:0000256" key="3">
    <source>
        <dbReference type="ARBA" id="ARBA00022723"/>
    </source>
</evidence>
<organism evidence="12 13">
    <name type="scientific">Rozella allomycis (strain CSF55)</name>
    <dbReference type="NCBI Taxonomy" id="988480"/>
    <lineage>
        <taxon>Eukaryota</taxon>
        <taxon>Fungi</taxon>
        <taxon>Fungi incertae sedis</taxon>
        <taxon>Cryptomycota</taxon>
        <taxon>Cryptomycota incertae sedis</taxon>
        <taxon>Rozella</taxon>
    </lineage>
</organism>
<feature type="binding site" evidence="7">
    <location>
        <position position="270"/>
    </location>
    <ligand>
        <name>Zn(2+)</name>
        <dbReference type="ChEBI" id="CHEBI:29105"/>
        <label>1</label>
    </ligand>
</feature>
<dbReference type="InterPro" id="IPR003607">
    <property type="entry name" value="HD/PDEase_dom"/>
</dbReference>
<feature type="compositionally biased region" description="Basic residues" evidence="9">
    <location>
        <begin position="610"/>
        <end position="624"/>
    </location>
</feature>
<dbReference type="STRING" id="988480.A0A075AVU7"/>
<keyword evidence="2" id="KW-0507">mRNA processing</keyword>
<accession>A0A075AVU7</accession>
<dbReference type="Pfam" id="PF00233">
    <property type="entry name" value="PDEase_I"/>
    <property type="match status" value="1"/>
</dbReference>
<evidence type="ECO:0000256" key="6">
    <source>
        <dbReference type="PIRSR" id="PIRSR623088-2"/>
    </source>
</evidence>
<feature type="region of interest" description="Disordered" evidence="9">
    <location>
        <begin position="591"/>
        <end position="673"/>
    </location>
</feature>
<dbReference type="GO" id="GO:0004114">
    <property type="term" value="F:3',5'-cyclic-nucleotide phosphodiesterase activity"/>
    <property type="evidence" value="ECO:0007669"/>
    <property type="project" value="InterPro"/>
</dbReference>
<dbReference type="SUPFAM" id="SSF109604">
    <property type="entry name" value="HD-domain/PDEase-like"/>
    <property type="match status" value="1"/>
</dbReference>
<evidence type="ECO:0000256" key="2">
    <source>
        <dbReference type="ARBA" id="ARBA00022664"/>
    </source>
</evidence>
<dbReference type="CDD" id="cd00077">
    <property type="entry name" value="HDc"/>
    <property type="match status" value="1"/>
</dbReference>
<dbReference type="Proteomes" id="UP000030755">
    <property type="component" value="Unassembled WGS sequence"/>
</dbReference>
<dbReference type="GO" id="GO:0046872">
    <property type="term" value="F:metal ion binding"/>
    <property type="evidence" value="ECO:0007669"/>
    <property type="project" value="UniProtKB-KW"/>
</dbReference>
<evidence type="ECO:0000259" key="10">
    <source>
        <dbReference type="PROSITE" id="PS51025"/>
    </source>
</evidence>
<sequence length="743" mass="84945">MTTHLFIKVNGAENITKVEFTPQMTVEDLRSVFFAAAEIPASEHDAIIKLTKADGTLLPLSIHVPQNTEDEPYNLFVKATKTQSLTVKQGLIDAKLNEIAGMLKGFGDLNNIKTQLGSLAQKLEQSEKLVEMNPLSVGGANRVPKNVVKQLSKIDPRFASQPKYIFTEETTEYLKHPSFNNWQWEENEMTALLEHMFSELGLIEHYKIELPKLKRFLNTVKDNYNNNPFHNFRHCFCVTQMMYGLLHQCHLVEKFEPLDKITLMISAICHDLDHPGFNNAYQINAKTDLATIYNDQSPLENHHCAVAFTILKDPETNILSNVSDKEWWEIRKGIIRCILATDMAKHGEYVNKLKSVSETFNINDTEHRQLLHVMLMKCSDISNEARPADVAEPWVDALLEEFFQQSDMEKAQGLPVAPFMDREKVTKAGAQIGFIGFVMIPLFECVGKVLPEINEITSIEDDHRFGNRDQELAKGMKFPREFREKVDMKKVTFDALRPWIAKKVTDILGMEDDVVVNLIFNLFEETDKPDPKNIQVQLTGFLEDKAGKFMLELWRLLLSAQNSAAGIPKEFIEQSKNELMKRKMEEERLRTEMKLHDSNRRKLDDSSNHGTRRKMSRSPRRYQSRSRERISARNNSNTLTSPRHSRNRSRSVDRHRQHRNRSRSTHRHRHRSRSSLIDVEVDLLTVKDIAAGQLIAIDIAVGLLSVIDIAADRLNAKDIEVGQLIAIGIKAGQLIAIDIAVVP</sequence>
<feature type="binding site" evidence="7">
    <location>
        <position position="271"/>
    </location>
    <ligand>
        <name>Zn(2+)</name>
        <dbReference type="ChEBI" id="CHEBI:29105"/>
        <label>2</label>
    </ligand>
</feature>
<dbReference type="GO" id="GO:0006397">
    <property type="term" value="P:mRNA processing"/>
    <property type="evidence" value="ECO:0007669"/>
    <property type="project" value="UniProtKB-KW"/>
</dbReference>
<feature type="compositionally biased region" description="Polar residues" evidence="9">
    <location>
        <begin position="632"/>
        <end position="642"/>
    </location>
</feature>
<proteinExistence type="inferred from homology"/>
<dbReference type="Gene3D" id="1.10.1300.10">
    <property type="entry name" value="3'5'-cyclic nucleotide phosphodiesterase, catalytic domain"/>
    <property type="match status" value="1"/>
</dbReference>
<dbReference type="AlphaFoldDB" id="A0A075AVU7"/>